<dbReference type="PANTHER" id="PTHR43072">
    <property type="entry name" value="N-ACETYLTRANSFERASE"/>
    <property type="match status" value="1"/>
</dbReference>
<dbReference type="Gene3D" id="3.40.630.30">
    <property type="match status" value="1"/>
</dbReference>
<keyword evidence="6 9" id="KW-0808">Transferase</keyword>
<protein>
    <recommendedName>
        <fullName evidence="5 9">L-2,4-diaminobutyric acid acetyltransferase</fullName>
        <shortName evidence="9">DABA acetyltransferase</shortName>
        <ecNumber evidence="4 9">2.3.1.178</ecNumber>
    </recommendedName>
</protein>
<comment type="pathway">
    <text evidence="2 9">Amine and polyamine biosynthesis; ectoine biosynthesis; L-ectoine from L-aspartate 4-semialdehyde: step 2/3.</text>
</comment>
<evidence type="ECO:0000256" key="8">
    <source>
        <dbReference type="ARBA" id="ARBA00048924"/>
    </source>
</evidence>
<dbReference type="PANTHER" id="PTHR43072:SF23">
    <property type="entry name" value="UPF0039 PROTEIN C11D3.02C"/>
    <property type="match status" value="1"/>
</dbReference>
<evidence type="ECO:0000256" key="1">
    <source>
        <dbReference type="ARBA" id="ARBA00003741"/>
    </source>
</evidence>
<dbReference type="SUPFAM" id="SSF55729">
    <property type="entry name" value="Acyl-CoA N-acyltransferases (Nat)"/>
    <property type="match status" value="1"/>
</dbReference>
<dbReference type="CDD" id="cd04301">
    <property type="entry name" value="NAT_SF"/>
    <property type="match status" value="1"/>
</dbReference>
<dbReference type="AlphaFoldDB" id="A0A5C4T694"/>
<dbReference type="UniPathway" id="UPA00067">
    <property type="reaction ID" value="UER00122"/>
</dbReference>
<dbReference type="PROSITE" id="PS51186">
    <property type="entry name" value="GNAT"/>
    <property type="match status" value="1"/>
</dbReference>
<sequence length="170" mass="18652">METTRPCGTVLYRRPLPDDASAVWRLVKESGKLDPNSAYCYMLLFNYFAGTCLVAEREERIIGFVTAFAPPEPVERESLFVWQIAVAPEARGQGVATALLRQLLALPACRSAARLEATVSPGNGPSRRLFEAFARERGTVLETAGEGFPAALFPEQGHEDEPIVRISLTV</sequence>
<evidence type="ECO:0000313" key="11">
    <source>
        <dbReference type="EMBL" id="TNJ64614.1"/>
    </source>
</evidence>
<evidence type="ECO:0000256" key="5">
    <source>
        <dbReference type="ARBA" id="ARBA00017935"/>
    </source>
</evidence>
<dbReference type="InterPro" id="IPR000182">
    <property type="entry name" value="GNAT_dom"/>
</dbReference>
<dbReference type="RefSeq" id="WP_139603874.1">
    <property type="nucleotide sequence ID" value="NZ_VDCQ01000027.1"/>
</dbReference>
<dbReference type="OrthoDB" id="2436196at2"/>
<dbReference type="EMBL" id="VDCQ01000027">
    <property type="protein sequence ID" value="TNJ64614.1"/>
    <property type="molecule type" value="Genomic_DNA"/>
</dbReference>
<dbReference type="GO" id="GO:0019491">
    <property type="term" value="P:ectoine biosynthetic process"/>
    <property type="evidence" value="ECO:0007669"/>
    <property type="project" value="UniProtKB-UniPathway"/>
</dbReference>
<evidence type="ECO:0000256" key="7">
    <source>
        <dbReference type="ARBA" id="ARBA00023315"/>
    </source>
</evidence>
<dbReference type="NCBIfam" id="TIGR02406">
    <property type="entry name" value="ectoine_EctA"/>
    <property type="match status" value="1"/>
</dbReference>
<reference evidence="11 12" key="1">
    <citation type="submission" date="2019-05" db="EMBL/GenBank/DDBJ databases">
        <title>We sequenced the genome of Paenibacillus hemerocallicola KCTC 33185 for further insight into its adaptation and study the phylogeny of Paenibacillus.</title>
        <authorList>
            <person name="Narsing Rao M.P."/>
        </authorList>
    </citation>
    <scope>NUCLEOTIDE SEQUENCE [LARGE SCALE GENOMIC DNA]</scope>
    <source>
        <strain evidence="11 12">KCTC 33185</strain>
    </source>
</reference>
<organism evidence="11 12">
    <name type="scientific">Paenibacillus hemerocallicola</name>
    <dbReference type="NCBI Taxonomy" id="1172614"/>
    <lineage>
        <taxon>Bacteria</taxon>
        <taxon>Bacillati</taxon>
        <taxon>Bacillota</taxon>
        <taxon>Bacilli</taxon>
        <taxon>Bacillales</taxon>
        <taxon>Paenibacillaceae</taxon>
        <taxon>Paenibacillus</taxon>
    </lineage>
</organism>
<dbReference type="Pfam" id="PF00583">
    <property type="entry name" value="Acetyltransf_1"/>
    <property type="match status" value="1"/>
</dbReference>
<comment type="function">
    <text evidence="1 9">Catalyzes the acetylation of L-2,4-diaminobutyrate (DABA) to gamma-N-acetyl-alpha,gamma-diaminobutyric acid (ADABA) with acetyl coenzyme A.</text>
</comment>
<dbReference type="GO" id="GO:0033816">
    <property type="term" value="F:diaminobutyrate acetyltransferase activity"/>
    <property type="evidence" value="ECO:0007669"/>
    <property type="project" value="UniProtKB-EC"/>
</dbReference>
<comment type="similarity">
    <text evidence="3 9">Belongs to the acetyltransferase family. EctA subfamily.</text>
</comment>
<keyword evidence="7 9" id="KW-0012">Acyltransferase</keyword>
<evidence type="ECO:0000313" key="12">
    <source>
        <dbReference type="Proteomes" id="UP000307943"/>
    </source>
</evidence>
<dbReference type="InterPro" id="IPR016181">
    <property type="entry name" value="Acyl_CoA_acyltransferase"/>
</dbReference>
<feature type="domain" description="N-acetyltransferase" evidence="10">
    <location>
        <begin position="10"/>
        <end position="155"/>
    </location>
</feature>
<accession>A0A5C4T694</accession>
<evidence type="ECO:0000256" key="4">
    <source>
        <dbReference type="ARBA" id="ARBA00012355"/>
    </source>
</evidence>
<dbReference type="Proteomes" id="UP000307943">
    <property type="component" value="Unassembled WGS sequence"/>
</dbReference>
<proteinExistence type="inferred from homology"/>
<evidence type="ECO:0000259" key="10">
    <source>
        <dbReference type="PROSITE" id="PS51186"/>
    </source>
</evidence>
<dbReference type="InterPro" id="IPR012772">
    <property type="entry name" value="Ectoine_EctA"/>
</dbReference>
<keyword evidence="12" id="KW-1185">Reference proteome</keyword>
<dbReference type="EC" id="2.3.1.178" evidence="4 9"/>
<name>A0A5C4T694_9BACL</name>
<evidence type="ECO:0000256" key="9">
    <source>
        <dbReference type="RuleBase" id="RU365045"/>
    </source>
</evidence>
<evidence type="ECO:0000256" key="3">
    <source>
        <dbReference type="ARBA" id="ARBA00010712"/>
    </source>
</evidence>
<gene>
    <name evidence="9 11" type="primary">ectA</name>
    <name evidence="11" type="ORF">FE784_19380</name>
</gene>
<comment type="catalytic activity">
    <reaction evidence="8 9">
        <text>L-2,4-diaminobutanoate + acetyl-CoA = (2S)-4-acetamido-2-aminobutanoate + CoA + H(+)</text>
        <dbReference type="Rhea" id="RHEA:16901"/>
        <dbReference type="ChEBI" id="CHEBI:15378"/>
        <dbReference type="ChEBI" id="CHEBI:57287"/>
        <dbReference type="ChEBI" id="CHEBI:57288"/>
        <dbReference type="ChEBI" id="CHEBI:58761"/>
        <dbReference type="ChEBI" id="CHEBI:58929"/>
        <dbReference type="EC" id="2.3.1.178"/>
    </reaction>
</comment>
<evidence type="ECO:0000256" key="6">
    <source>
        <dbReference type="ARBA" id="ARBA00022679"/>
    </source>
</evidence>
<comment type="caution">
    <text evidence="11">The sequence shown here is derived from an EMBL/GenBank/DDBJ whole genome shotgun (WGS) entry which is preliminary data.</text>
</comment>
<evidence type="ECO:0000256" key="2">
    <source>
        <dbReference type="ARBA" id="ARBA00004978"/>
    </source>
</evidence>